<dbReference type="HOGENOM" id="CLU_091014_0_1_6"/>
<feature type="chain" id="PRO_5001707448" description="Fatty acyl CoA synthetase" evidence="1">
    <location>
        <begin position="25"/>
        <end position="217"/>
    </location>
</feature>
<dbReference type="Gene3D" id="2.50.20.10">
    <property type="entry name" value="Lipoprotein localisation LolA/LolB/LppX"/>
    <property type="match status" value="1"/>
</dbReference>
<dbReference type="Proteomes" id="UP000027987">
    <property type="component" value="Chromosome"/>
</dbReference>
<keyword evidence="1" id="KW-0732">Signal</keyword>
<keyword evidence="3" id="KW-1185">Reference proteome</keyword>
<gene>
    <name evidence="2" type="ORF">HY57_04130</name>
</gene>
<dbReference type="STRING" id="1217721.HY57_04130"/>
<reference evidence="2 3" key="1">
    <citation type="submission" date="2014-07" db="EMBL/GenBank/DDBJ databases">
        <title>Complete Genome Sequence of Dyella japonica Strain A8 Isolated from Malaysian Tropical Soil.</title>
        <authorList>
            <person name="Hui R.K.H."/>
            <person name="Chen J.-W."/>
            <person name="Chan K.-G."/>
            <person name="Leung F.C.C."/>
        </authorList>
    </citation>
    <scope>NUCLEOTIDE SEQUENCE [LARGE SCALE GENOMIC DNA]</scope>
    <source>
        <strain evidence="2 3">A8</strain>
    </source>
</reference>
<evidence type="ECO:0000313" key="3">
    <source>
        <dbReference type="Proteomes" id="UP000027987"/>
    </source>
</evidence>
<dbReference type="AlphaFoldDB" id="A0A075JYG8"/>
<protein>
    <recommendedName>
        <fullName evidence="4">Fatty acyl CoA synthetase</fullName>
    </recommendedName>
</protein>
<dbReference type="EMBL" id="CP008884">
    <property type="protein sequence ID" value="AIF46507.1"/>
    <property type="molecule type" value="Genomic_DNA"/>
</dbReference>
<dbReference type="InterPro" id="IPR004564">
    <property type="entry name" value="OM_lipoprot_carrier_LolA-like"/>
</dbReference>
<dbReference type="CDD" id="cd16325">
    <property type="entry name" value="LolA"/>
    <property type="match status" value="1"/>
</dbReference>
<feature type="signal peptide" evidence="1">
    <location>
        <begin position="1"/>
        <end position="24"/>
    </location>
</feature>
<name>A0A075JYG8_9GAMM</name>
<dbReference type="PATRIC" id="fig|1217721.7.peg.863"/>
<sequence>MTSGSKTWAVLLLSSLMLSLSANASAPEDAATTRALIASLGRPAPARTPFAEARFMKMLDQPLVVSGQLAWLGEDRLERTVEHPHREVSTIANGEVSQQREGRSPRSFSLKRAPQLQLLLDSFVALLGGDAARLDQAFVVQHSADGADHWTLTLTPRDAKLAQTVSRIDIDGSGNEPHCMRMQEADGDVAIDLLGAYAAKMPATPTRDALATICQGD</sequence>
<evidence type="ECO:0000256" key="1">
    <source>
        <dbReference type="SAM" id="SignalP"/>
    </source>
</evidence>
<evidence type="ECO:0008006" key="4">
    <source>
        <dbReference type="Google" id="ProtNLM"/>
    </source>
</evidence>
<dbReference type="OrthoDB" id="6165143at2"/>
<proteinExistence type="predicted"/>
<organism evidence="2 3">
    <name type="scientific">Dyella japonica A8</name>
    <dbReference type="NCBI Taxonomy" id="1217721"/>
    <lineage>
        <taxon>Bacteria</taxon>
        <taxon>Pseudomonadati</taxon>
        <taxon>Pseudomonadota</taxon>
        <taxon>Gammaproteobacteria</taxon>
        <taxon>Lysobacterales</taxon>
        <taxon>Rhodanobacteraceae</taxon>
        <taxon>Dyella</taxon>
    </lineage>
</organism>
<accession>A0A075JYG8</accession>
<dbReference type="Pfam" id="PF19574">
    <property type="entry name" value="LolA_3"/>
    <property type="match status" value="1"/>
</dbReference>
<dbReference type="KEGG" id="dja:HY57_04130"/>
<evidence type="ECO:0000313" key="2">
    <source>
        <dbReference type="EMBL" id="AIF46507.1"/>
    </source>
</evidence>